<evidence type="ECO:0000313" key="8">
    <source>
        <dbReference type="Proteomes" id="UP000281813"/>
    </source>
</evidence>
<feature type="transmembrane region" description="Helical" evidence="6">
    <location>
        <begin position="448"/>
        <end position="470"/>
    </location>
</feature>
<keyword evidence="5 6" id="KW-0472">Membrane</keyword>
<evidence type="ECO:0000256" key="1">
    <source>
        <dbReference type="ARBA" id="ARBA00004651"/>
    </source>
</evidence>
<evidence type="ECO:0000256" key="2">
    <source>
        <dbReference type="ARBA" id="ARBA00022475"/>
    </source>
</evidence>
<dbReference type="RefSeq" id="WP_121133288.1">
    <property type="nucleotide sequence ID" value="NZ_JBHUFK010000008.1"/>
</dbReference>
<keyword evidence="2" id="KW-1003">Cell membrane</keyword>
<comment type="subcellular location">
    <subcellularLocation>
        <location evidence="1">Cell membrane</location>
        <topology evidence="1">Multi-pass membrane protein</topology>
    </subcellularLocation>
</comment>
<dbReference type="EMBL" id="RBZO01000027">
    <property type="protein sequence ID" value="RKQ13722.1"/>
    <property type="molecule type" value="Genomic_DNA"/>
</dbReference>
<keyword evidence="3 6" id="KW-0812">Transmembrane</keyword>
<dbReference type="InterPro" id="IPR002797">
    <property type="entry name" value="Polysacc_synth"/>
</dbReference>
<comment type="caution">
    <text evidence="7">The sequence shown here is derived from an EMBL/GenBank/DDBJ whole genome shotgun (WGS) entry which is preliminary data.</text>
</comment>
<feature type="transmembrane region" description="Helical" evidence="6">
    <location>
        <begin position="317"/>
        <end position="342"/>
    </location>
</feature>
<name>A0A494YU98_9BACI</name>
<feature type="transmembrane region" description="Helical" evidence="6">
    <location>
        <begin position="417"/>
        <end position="436"/>
    </location>
</feature>
<evidence type="ECO:0000256" key="4">
    <source>
        <dbReference type="ARBA" id="ARBA00022989"/>
    </source>
</evidence>
<dbReference type="PANTHER" id="PTHR30250">
    <property type="entry name" value="PST FAMILY PREDICTED COLANIC ACID TRANSPORTER"/>
    <property type="match status" value="1"/>
</dbReference>
<feature type="transmembrane region" description="Helical" evidence="6">
    <location>
        <begin position="84"/>
        <end position="108"/>
    </location>
</feature>
<dbReference type="InterPro" id="IPR024923">
    <property type="entry name" value="PG_synth_SpoVB"/>
</dbReference>
<feature type="transmembrane region" description="Helical" evidence="6">
    <location>
        <begin position="482"/>
        <end position="502"/>
    </location>
</feature>
<feature type="transmembrane region" description="Helical" evidence="6">
    <location>
        <begin position="231"/>
        <end position="254"/>
    </location>
</feature>
<dbReference type="Proteomes" id="UP000281813">
    <property type="component" value="Unassembled WGS sequence"/>
</dbReference>
<dbReference type="Pfam" id="PF01943">
    <property type="entry name" value="Polysacc_synt"/>
    <property type="match status" value="1"/>
</dbReference>
<keyword evidence="4 6" id="KW-1133">Transmembrane helix</keyword>
<feature type="transmembrane region" description="Helical" evidence="6">
    <location>
        <begin position="43"/>
        <end position="64"/>
    </location>
</feature>
<dbReference type="PIRSF" id="PIRSF038958">
    <property type="entry name" value="PG_synth_SpoVB"/>
    <property type="match status" value="1"/>
</dbReference>
<feature type="transmembrane region" description="Helical" evidence="6">
    <location>
        <begin position="392"/>
        <end position="411"/>
    </location>
</feature>
<dbReference type="GO" id="GO:0005886">
    <property type="term" value="C:plasma membrane"/>
    <property type="evidence" value="ECO:0007669"/>
    <property type="project" value="UniProtKB-SubCell"/>
</dbReference>
<reference evidence="7 8" key="1">
    <citation type="journal article" date="2015" name="Antonie Van Leeuwenhoek">
        <title>Oceanobacillus bengalensis sp. nov., a bacterium isolated from seawater of the Bay of Bengal.</title>
        <authorList>
            <person name="Yongchang O."/>
            <person name="Xiang W."/>
            <person name="Wang G."/>
        </authorList>
    </citation>
    <scope>NUCLEOTIDE SEQUENCE [LARGE SCALE GENOMIC DNA]</scope>
    <source>
        <strain evidence="7 8">MCCC 1K00260</strain>
    </source>
</reference>
<dbReference type="CDD" id="cd13124">
    <property type="entry name" value="MATE_SpoVB_like"/>
    <property type="match status" value="1"/>
</dbReference>
<feature type="transmembrane region" description="Helical" evidence="6">
    <location>
        <begin position="128"/>
        <end position="151"/>
    </location>
</feature>
<sequence>MVENESNKLVKGVLLLTIAGFVSKVLSAGYRIPLQNLTGDVGFYIYQQVYPILGIAMMLSLYGFPSAISRIIVELKAKGKAISFSSFFVPIFTILIIINGALFLFFMLHASTIANRVGDMHLVNTYRYAAFVFLIIPFLALLRGIFQGNYVMKPTAYSQVGEQLVRVFIIIAAAIVVTARDKSLYDLGNAATFASIAGGIAAIIVLSIFFIKDKPILLANQKEVIPWKDYILTIATLGIVATLNHMTLLIIQLADTFTFMQGLMEHGFSKVQSMEAKGVFDRGQPLIQLGIVLGSSLALALIPSISKQKLEEDWETFNQYISNALTFSFYIAIGATVGLIAIFEETNILLYEDSKGTMDLRILVLSIILCSLAITASSVLQGLGYIKRTAGFIIVAFFIKWILNELLIPMWGMTGAAIATVLSLLGLVTFVMLELKRKLPSLHFFQQINWLALLKATVIMLFYIGLLHVLLPDIVRLSRMELLGYVLFTASSGAIIYLFSLLRSGAFTEKELEVLPYSSFLIRIHKGRKLNGKN</sequence>
<protein>
    <submittedName>
        <fullName evidence="7">Polysaccharide biosynthesis protein</fullName>
    </submittedName>
</protein>
<feature type="transmembrane region" description="Helical" evidence="6">
    <location>
        <begin position="286"/>
        <end position="305"/>
    </location>
</feature>
<dbReference type="InterPro" id="IPR050833">
    <property type="entry name" value="Poly_Biosynth_Transport"/>
</dbReference>
<organism evidence="7 8">
    <name type="scientific">Oceanobacillus bengalensis</name>
    <dbReference type="NCBI Taxonomy" id="1435466"/>
    <lineage>
        <taxon>Bacteria</taxon>
        <taxon>Bacillati</taxon>
        <taxon>Bacillota</taxon>
        <taxon>Bacilli</taxon>
        <taxon>Bacillales</taxon>
        <taxon>Bacillaceae</taxon>
        <taxon>Oceanobacillus</taxon>
    </lineage>
</organism>
<dbReference type="AlphaFoldDB" id="A0A494YU98"/>
<evidence type="ECO:0000256" key="5">
    <source>
        <dbReference type="ARBA" id="ARBA00023136"/>
    </source>
</evidence>
<proteinExistence type="predicted"/>
<evidence type="ECO:0000256" key="6">
    <source>
        <dbReference type="SAM" id="Phobius"/>
    </source>
</evidence>
<dbReference type="PANTHER" id="PTHR30250:SF29">
    <property type="entry name" value="POLYSACCHARIDE BIOSYNTHESIS PROTEIN C-TERMINAL DOMAIN-CONTAINING PROTEIN"/>
    <property type="match status" value="1"/>
</dbReference>
<gene>
    <name evidence="7" type="ORF">D8M05_15210</name>
</gene>
<feature type="transmembrane region" description="Helical" evidence="6">
    <location>
        <begin position="362"/>
        <end position="380"/>
    </location>
</feature>
<dbReference type="OrthoDB" id="9775950at2"/>
<evidence type="ECO:0000313" key="7">
    <source>
        <dbReference type="EMBL" id="RKQ13722.1"/>
    </source>
</evidence>
<keyword evidence="8" id="KW-1185">Reference proteome</keyword>
<evidence type="ECO:0000256" key="3">
    <source>
        <dbReference type="ARBA" id="ARBA00022692"/>
    </source>
</evidence>
<feature type="transmembrane region" description="Helical" evidence="6">
    <location>
        <begin position="191"/>
        <end position="211"/>
    </location>
</feature>
<feature type="transmembrane region" description="Helical" evidence="6">
    <location>
        <begin position="163"/>
        <end position="179"/>
    </location>
</feature>
<accession>A0A494YU98</accession>